<reference evidence="2" key="1">
    <citation type="journal article" date="2020" name="Appl. Environ. Microbiol.">
        <title>Medium-Chain Fatty Acid Synthesis by 'Candidatus Weimeria bifida' gen. nov., sp. nov., and 'Candidatus Pseudoramibacter fermentans' sp. nov.</title>
        <authorList>
            <person name="Scarborough M.J."/>
            <person name="Myers K.S."/>
            <person name="Donohue T.J."/>
            <person name="Noguera D.R."/>
        </authorList>
    </citation>
    <scope>NUCLEOTIDE SEQUENCE</scope>
    <source>
        <strain evidence="2">LCO1.1</strain>
    </source>
</reference>
<dbReference type="AlphaFoldDB" id="A0A6N7IZI3"/>
<feature type="transmembrane region" description="Helical" evidence="1">
    <location>
        <begin position="16"/>
        <end position="32"/>
    </location>
</feature>
<gene>
    <name evidence="2" type="ORF">FRC54_07535</name>
</gene>
<feature type="transmembrane region" description="Helical" evidence="1">
    <location>
        <begin position="167"/>
        <end position="184"/>
    </location>
</feature>
<dbReference type="Proteomes" id="UP000460257">
    <property type="component" value="Unassembled WGS sequence"/>
</dbReference>
<accession>A0A6N7IZI3</accession>
<feature type="transmembrane region" description="Helical" evidence="1">
    <location>
        <begin position="86"/>
        <end position="106"/>
    </location>
</feature>
<keyword evidence="3" id="KW-1185">Reference proteome</keyword>
<evidence type="ECO:0000313" key="2">
    <source>
        <dbReference type="EMBL" id="MQN01756.1"/>
    </source>
</evidence>
<protein>
    <submittedName>
        <fullName evidence="2">Serine/threonine protein phosphatase</fullName>
    </submittedName>
</protein>
<dbReference type="EMBL" id="VOGC01000006">
    <property type="protein sequence ID" value="MQN01756.1"/>
    <property type="molecule type" value="Genomic_DNA"/>
</dbReference>
<keyword evidence="1" id="KW-0472">Membrane</keyword>
<evidence type="ECO:0000313" key="3">
    <source>
        <dbReference type="Proteomes" id="UP000460257"/>
    </source>
</evidence>
<evidence type="ECO:0000256" key="1">
    <source>
        <dbReference type="SAM" id="Phobius"/>
    </source>
</evidence>
<feature type="transmembrane region" description="Helical" evidence="1">
    <location>
        <begin position="191"/>
        <end position="207"/>
    </location>
</feature>
<keyword evidence="1" id="KW-1133">Transmembrane helix</keyword>
<feature type="transmembrane region" description="Helical" evidence="1">
    <location>
        <begin position="52"/>
        <end position="74"/>
    </location>
</feature>
<organism evidence="2 3">
    <name type="scientific">Candidatus Weimeria bifida</name>
    <dbReference type="NCBI Taxonomy" id="2599074"/>
    <lineage>
        <taxon>Bacteria</taxon>
        <taxon>Bacillati</taxon>
        <taxon>Bacillota</taxon>
        <taxon>Clostridia</taxon>
        <taxon>Lachnospirales</taxon>
        <taxon>Lachnospiraceae</taxon>
        <taxon>Candidatus Weimeria</taxon>
    </lineage>
</organism>
<sequence>MSNSAKDFIKKRKKRILLLMYWFVYLIFFYLIENVWVARHYVTLDSPIDHAIPFIPAFVLAYDFWFVYHVWALLPPFIDEDPEEYYRASLALYSGMTVFIIVSILFPNQQALRPAHLGNDIFSMLVGSIYAADTPTNIMPSIHVYNALVANTAICRRAKVRHKPLEAVLSIFACVMITLATVFIKQHTIKDLIGAGVMYLVFYFLFFKKFKIPDFLKD</sequence>
<name>A0A6N7IZI3_9FIRM</name>
<keyword evidence="1" id="KW-0812">Transmembrane</keyword>
<proteinExistence type="predicted"/>
<comment type="caution">
    <text evidence="2">The sequence shown here is derived from an EMBL/GenBank/DDBJ whole genome shotgun (WGS) entry which is preliminary data.</text>
</comment>